<dbReference type="UniPathway" id="UPA00148"/>
<comment type="caution">
    <text evidence="10">The sequence shown here is derived from an EMBL/GenBank/DDBJ whole genome shotgun (WGS) entry which is preliminary data.</text>
</comment>
<comment type="subcellular location">
    <subcellularLocation>
        <location evidence="1 9">Cell membrane</location>
        <topology evidence="1 9">Multi-pass membrane protein</topology>
    </subcellularLocation>
</comment>
<comment type="similarity">
    <text evidence="3 9">Belongs to the CobD/CbiB family.</text>
</comment>
<dbReference type="NCBIfam" id="TIGR00380">
    <property type="entry name" value="cobal_cbiB"/>
    <property type="match status" value="1"/>
</dbReference>
<dbReference type="GO" id="GO:0005886">
    <property type="term" value="C:plasma membrane"/>
    <property type="evidence" value="ECO:0007669"/>
    <property type="project" value="UniProtKB-SubCell"/>
</dbReference>
<feature type="transmembrane region" description="Helical" evidence="9">
    <location>
        <begin position="308"/>
        <end position="328"/>
    </location>
</feature>
<evidence type="ECO:0000256" key="5">
    <source>
        <dbReference type="ARBA" id="ARBA00022573"/>
    </source>
</evidence>
<comment type="pathway">
    <text evidence="2 9">Cofactor biosynthesis; adenosylcobalamin biosynthesis.</text>
</comment>
<comment type="function">
    <text evidence="9">Converts cobyric acid to cobinamide by the addition of aminopropanol on the F carboxylic group.</text>
</comment>
<dbReference type="GO" id="GO:0015420">
    <property type="term" value="F:ABC-type vitamin B12 transporter activity"/>
    <property type="evidence" value="ECO:0007669"/>
    <property type="project" value="UniProtKB-UniRule"/>
</dbReference>
<proteinExistence type="inferred from homology"/>
<evidence type="ECO:0000256" key="4">
    <source>
        <dbReference type="ARBA" id="ARBA00022475"/>
    </source>
</evidence>
<protein>
    <recommendedName>
        <fullName evidence="9">Cobalamin biosynthesis protein CobD</fullName>
    </recommendedName>
</protein>
<evidence type="ECO:0000256" key="1">
    <source>
        <dbReference type="ARBA" id="ARBA00004651"/>
    </source>
</evidence>
<evidence type="ECO:0000256" key="6">
    <source>
        <dbReference type="ARBA" id="ARBA00022692"/>
    </source>
</evidence>
<comment type="caution">
    <text evidence="9">Lacks conserved residue(s) required for the propagation of feature annotation.</text>
</comment>
<dbReference type="GO" id="GO:0009236">
    <property type="term" value="P:cobalamin biosynthetic process"/>
    <property type="evidence" value="ECO:0007669"/>
    <property type="project" value="UniProtKB-UniRule"/>
</dbReference>
<evidence type="ECO:0000256" key="7">
    <source>
        <dbReference type="ARBA" id="ARBA00022989"/>
    </source>
</evidence>
<dbReference type="PANTHER" id="PTHR34308">
    <property type="entry name" value="COBALAMIN BIOSYNTHESIS PROTEIN CBIB"/>
    <property type="match status" value="1"/>
</dbReference>
<evidence type="ECO:0000313" key="10">
    <source>
        <dbReference type="EMBL" id="MSS35217.1"/>
    </source>
</evidence>
<evidence type="ECO:0000256" key="2">
    <source>
        <dbReference type="ARBA" id="ARBA00004953"/>
    </source>
</evidence>
<dbReference type="PANTHER" id="PTHR34308:SF1">
    <property type="entry name" value="COBALAMIN BIOSYNTHESIS PROTEIN CBIB"/>
    <property type="match status" value="1"/>
</dbReference>
<dbReference type="Pfam" id="PF03186">
    <property type="entry name" value="CobD_Cbib"/>
    <property type="match status" value="1"/>
</dbReference>
<evidence type="ECO:0000256" key="3">
    <source>
        <dbReference type="ARBA" id="ARBA00006263"/>
    </source>
</evidence>
<keyword evidence="11" id="KW-1185">Reference proteome</keyword>
<dbReference type="AlphaFoldDB" id="A0A7X2NI17"/>
<reference evidence="10 11" key="1">
    <citation type="submission" date="2019-08" db="EMBL/GenBank/DDBJ databases">
        <title>In-depth cultivation of the pig gut microbiome towards novel bacterial diversity and tailored functional studies.</title>
        <authorList>
            <person name="Wylensek D."/>
            <person name="Hitch T.C.A."/>
            <person name="Clavel T."/>
        </authorList>
    </citation>
    <scope>NUCLEOTIDE SEQUENCE [LARGE SCALE GENOMIC DNA]</scope>
    <source>
        <strain evidence="10 11">WCA-389-WT-23D1</strain>
    </source>
</reference>
<keyword evidence="4 9" id="KW-1003">Cell membrane</keyword>
<evidence type="ECO:0000256" key="9">
    <source>
        <dbReference type="HAMAP-Rule" id="MF_00024"/>
    </source>
</evidence>
<keyword evidence="5 9" id="KW-0169">Cobalamin biosynthesis</keyword>
<keyword evidence="7 9" id="KW-1133">Transmembrane helix</keyword>
<dbReference type="EMBL" id="VUMD01000001">
    <property type="protein sequence ID" value="MSS35217.1"/>
    <property type="molecule type" value="Genomic_DNA"/>
</dbReference>
<gene>
    <name evidence="9 10" type="primary">cobD</name>
    <name evidence="10" type="ORF">FYJ39_01130</name>
</gene>
<dbReference type="GO" id="GO:0048472">
    <property type="term" value="F:threonine-phosphate decarboxylase activity"/>
    <property type="evidence" value="ECO:0007669"/>
    <property type="project" value="InterPro"/>
</dbReference>
<dbReference type="HAMAP" id="MF_00024">
    <property type="entry name" value="CobD_CbiB"/>
    <property type="match status" value="1"/>
</dbReference>
<keyword evidence="8 9" id="KW-0472">Membrane</keyword>
<dbReference type="Proteomes" id="UP000429958">
    <property type="component" value="Unassembled WGS sequence"/>
</dbReference>
<organism evidence="10 11">
    <name type="scientific">Clostridium porci</name>
    <dbReference type="NCBI Taxonomy" id="2605778"/>
    <lineage>
        <taxon>Bacteria</taxon>
        <taxon>Bacillati</taxon>
        <taxon>Bacillota</taxon>
        <taxon>Clostridia</taxon>
        <taxon>Eubacteriales</taxon>
        <taxon>Clostridiaceae</taxon>
        <taxon>Clostridium</taxon>
    </lineage>
</organism>
<evidence type="ECO:0000313" key="11">
    <source>
        <dbReference type="Proteomes" id="UP000429958"/>
    </source>
</evidence>
<dbReference type="InterPro" id="IPR004485">
    <property type="entry name" value="Cobalamin_biosynth_CobD/CbiB"/>
</dbReference>
<keyword evidence="6 9" id="KW-0812">Transmembrane</keyword>
<accession>A0A7X2NI17</accession>
<evidence type="ECO:0000256" key="8">
    <source>
        <dbReference type="ARBA" id="ARBA00023136"/>
    </source>
</evidence>
<sequence>MWTEWLELWKFHWIALLLGCVLDWLLGDPHALPHPVRLMGRMIEGLERGLREGLKGRERLAGFLLTCIMCFAWSVIPWLALKIARDAAMPGLWPVPMALEALLCYEMLAARSLWKESMKVCCSLNRRDREGARRQVSMIVGRDTASLDEDGITRAAVETVAENTSDGVVAPFLYMMLLGPAGGCLYKVVNTMDSMIGYKNERYLEFGRAAARLDDWFNFIPARLTGCLMVLTACILPGMDGRKSLRIFLRDRKKHESPNSAHAEAACAGALRIRLAGDAWYFGVLCKKEFIGDDERPVEPEDIKRANLLMMGSEGILVLVLAAIALCWS</sequence>
<feature type="transmembrane region" description="Helical" evidence="9">
    <location>
        <begin position="60"/>
        <end position="80"/>
    </location>
</feature>
<name>A0A7X2NI17_9CLOT</name>
<dbReference type="RefSeq" id="WP_154470626.1">
    <property type="nucleotide sequence ID" value="NZ_DBEWUL010000106.1"/>
</dbReference>